<evidence type="ECO:0000313" key="2">
    <source>
        <dbReference type="EMBL" id="RXK62386.1"/>
    </source>
</evidence>
<evidence type="ECO:0008006" key="4">
    <source>
        <dbReference type="Google" id="ProtNLM"/>
    </source>
</evidence>
<feature type="signal peptide" evidence="1">
    <location>
        <begin position="1"/>
        <end position="22"/>
    </location>
</feature>
<gene>
    <name evidence="2" type="ORF">ESA94_05090</name>
</gene>
<comment type="caution">
    <text evidence="2">The sequence shown here is derived from an EMBL/GenBank/DDBJ whole genome shotgun (WGS) entry which is preliminary data.</text>
</comment>
<dbReference type="EMBL" id="SDHW01000001">
    <property type="protein sequence ID" value="RXK62386.1"/>
    <property type="molecule type" value="Genomic_DNA"/>
</dbReference>
<feature type="chain" id="PRO_5020416083" description="DUF3078 domain-containing protein" evidence="1">
    <location>
        <begin position="23"/>
        <end position="454"/>
    </location>
</feature>
<protein>
    <recommendedName>
        <fullName evidence="4">DUF3078 domain-containing protein</fullName>
    </recommendedName>
</protein>
<name>A0A4Q1CMW5_9BACT</name>
<evidence type="ECO:0000313" key="3">
    <source>
        <dbReference type="Proteomes" id="UP000290204"/>
    </source>
</evidence>
<dbReference type="RefSeq" id="WP_129129757.1">
    <property type="nucleotide sequence ID" value="NZ_SDHW01000001.1"/>
</dbReference>
<reference evidence="2 3" key="1">
    <citation type="submission" date="2019-01" db="EMBL/GenBank/DDBJ databases">
        <title>Lacibacter sp. strain TTM-7.</title>
        <authorList>
            <person name="Chen W.-M."/>
        </authorList>
    </citation>
    <scope>NUCLEOTIDE SEQUENCE [LARGE SCALE GENOMIC DNA]</scope>
    <source>
        <strain evidence="2 3">TTM-7</strain>
    </source>
</reference>
<dbReference type="Proteomes" id="UP000290204">
    <property type="component" value="Unassembled WGS sequence"/>
</dbReference>
<keyword evidence="3" id="KW-1185">Reference proteome</keyword>
<dbReference type="OrthoDB" id="1493151at2"/>
<evidence type="ECO:0000256" key="1">
    <source>
        <dbReference type="SAM" id="SignalP"/>
    </source>
</evidence>
<sequence>MKQKLLTSLLFAGFFFSIRGFAQENQNTNIKQSVSGITKETVDKILPVLEKQKKEDLIALLKGLLKDGGSGFKDVTTVKGLEGFCKEIYRSDNDNIFTEIENNENIAIVFLYRNITIVVQDIAATATTPATKVNNLKIDFESLNTIYLHKDKSTNKWSNYLLETKKVYVFMLDLEDKWYQAFEKNNFEKKFSNSGVDINYKTSFFKQSFKDLASVYSAVGAMGGGASAKSSEISFKLTMIEIDPKRVKAPCDIVVKNKSFKEDFKIAVHERNFVSFQVGLANNKFSANNFSIANNNLVVKPNATQKEEWKSNLTALIAFHPFGRDIDNFNPIWKSIFARNADIENKNKRAAKWFYNNLFSRIGIYGGVKISKDPLAGLTAGFNYALTKEFSVNVGWTWTNEVIPQVTEIGTITSLPDALKYAKRDYSGPKFSWGLTFAPSSVISMLGLKDKKEN</sequence>
<proteinExistence type="predicted"/>
<dbReference type="AlphaFoldDB" id="A0A4Q1CMW5"/>
<organism evidence="2 3">
    <name type="scientific">Lacibacter luteus</name>
    <dbReference type="NCBI Taxonomy" id="2508719"/>
    <lineage>
        <taxon>Bacteria</taxon>
        <taxon>Pseudomonadati</taxon>
        <taxon>Bacteroidota</taxon>
        <taxon>Chitinophagia</taxon>
        <taxon>Chitinophagales</taxon>
        <taxon>Chitinophagaceae</taxon>
        <taxon>Lacibacter</taxon>
    </lineage>
</organism>
<keyword evidence="1" id="KW-0732">Signal</keyword>
<accession>A0A4Q1CMW5</accession>